<evidence type="ECO:0000313" key="2">
    <source>
        <dbReference type="Proteomes" id="UP000018890"/>
    </source>
</evidence>
<dbReference type="EMBL" id="BAUT01000011">
    <property type="protein sequence ID" value="GAE25586.1"/>
    <property type="molecule type" value="Genomic_DNA"/>
</dbReference>
<reference evidence="1" key="1">
    <citation type="journal article" date="2014" name="Genome Announc.">
        <title>Draft Genome Sequences of Three Alkaliphilic Bacillus Strains, Bacillus wakoensis JCM 9140T, Bacillus akibai JCM 9157T, and Bacillus hemicellulosilyticus JCM 9152T.</title>
        <authorList>
            <person name="Yuki M."/>
            <person name="Oshima K."/>
            <person name="Suda W."/>
            <person name="Oshida Y."/>
            <person name="Kitamura K."/>
            <person name="Iida T."/>
            <person name="Hattori M."/>
            <person name="Ohkuma M."/>
        </authorList>
    </citation>
    <scope>NUCLEOTIDE SEQUENCE [LARGE SCALE GENOMIC DNA]</scope>
    <source>
        <strain evidence="1">JCM 9140</strain>
    </source>
</reference>
<evidence type="ECO:0000313" key="1">
    <source>
        <dbReference type="EMBL" id="GAE25586.1"/>
    </source>
</evidence>
<dbReference type="Proteomes" id="UP000018890">
    <property type="component" value="Unassembled WGS sequence"/>
</dbReference>
<sequence length="59" mass="6779">MTNDNKISVNLFDFLVSSVNDVTALYALKIYSREEIAQGHRKKVDFHLVHANDGEEEKK</sequence>
<proteinExistence type="predicted"/>
<accession>W4Q0I2</accession>
<gene>
    <name evidence="1" type="ORF">JCM9140_1588</name>
</gene>
<dbReference type="STRING" id="1236970.JCM9140_1588"/>
<dbReference type="AlphaFoldDB" id="W4Q0I2"/>
<organism evidence="1 2">
    <name type="scientific">Halalkalibacter wakoensis JCM 9140</name>
    <dbReference type="NCBI Taxonomy" id="1236970"/>
    <lineage>
        <taxon>Bacteria</taxon>
        <taxon>Bacillati</taxon>
        <taxon>Bacillota</taxon>
        <taxon>Bacilli</taxon>
        <taxon>Bacillales</taxon>
        <taxon>Bacillaceae</taxon>
        <taxon>Halalkalibacter</taxon>
    </lineage>
</organism>
<protein>
    <submittedName>
        <fullName evidence="1">Uncharacterized protein</fullName>
    </submittedName>
</protein>
<keyword evidence="2" id="KW-1185">Reference proteome</keyword>
<comment type="caution">
    <text evidence="1">The sequence shown here is derived from an EMBL/GenBank/DDBJ whole genome shotgun (WGS) entry which is preliminary data.</text>
</comment>
<name>W4Q0I2_9BACI</name>